<dbReference type="InterPro" id="IPR022907">
    <property type="entry name" value="VapC_family"/>
</dbReference>
<gene>
    <name evidence="8" type="primary">vapC</name>
    <name evidence="10" type="ORF">ENS59_13760</name>
</gene>
<dbReference type="SUPFAM" id="SSF88723">
    <property type="entry name" value="PIN domain-like"/>
    <property type="match status" value="1"/>
</dbReference>
<reference evidence="10" key="1">
    <citation type="journal article" date="2020" name="mSystems">
        <title>Genome- and Community-Level Interaction Insights into Carbon Utilization and Element Cycling Functions of Hydrothermarchaeota in Hydrothermal Sediment.</title>
        <authorList>
            <person name="Zhou Z."/>
            <person name="Liu Y."/>
            <person name="Xu W."/>
            <person name="Pan J."/>
            <person name="Luo Z.H."/>
            <person name="Li M."/>
        </authorList>
    </citation>
    <scope>NUCLEOTIDE SEQUENCE [LARGE SCALE GENOMIC DNA]</scope>
    <source>
        <strain evidence="10">SpSt-503</strain>
    </source>
</reference>
<dbReference type="CDD" id="cd18745">
    <property type="entry name" value="PIN_VapC4-5_FitB-like"/>
    <property type="match status" value="1"/>
</dbReference>
<dbReference type="GO" id="GO:0000287">
    <property type="term" value="F:magnesium ion binding"/>
    <property type="evidence" value="ECO:0007669"/>
    <property type="project" value="UniProtKB-UniRule"/>
</dbReference>
<evidence type="ECO:0000256" key="6">
    <source>
        <dbReference type="ARBA" id="ARBA00022842"/>
    </source>
</evidence>
<dbReference type="InterPro" id="IPR002716">
    <property type="entry name" value="PIN_dom"/>
</dbReference>
<name>A0A7C3EEK3_9SPIR</name>
<evidence type="ECO:0000256" key="8">
    <source>
        <dbReference type="HAMAP-Rule" id="MF_00265"/>
    </source>
</evidence>
<feature type="binding site" evidence="8">
    <location>
        <position position="5"/>
    </location>
    <ligand>
        <name>Mg(2+)</name>
        <dbReference type="ChEBI" id="CHEBI:18420"/>
    </ligand>
</feature>
<evidence type="ECO:0000256" key="3">
    <source>
        <dbReference type="ARBA" id="ARBA00022722"/>
    </source>
</evidence>
<comment type="caution">
    <text evidence="10">The sequence shown here is derived from an EMBL/GenBank/DDBJ whole genome shotgun (WGS) entry which is preliminary data.</text>
</comment>
<sequence length="131" mass="15037">MYLLDTNICIYIINNNPRVVVEKIKQLKPSQVKLSAISVGELEYGICKSRNRERNKIALVDFVSGFDILPFDDTDAEVFGIVRAELEKRGQVIGSYDMQIAAQAIARDLILVTNNTREFERIKDLKFENWI</sequence>
<dbReference type="EC" id="3.1.-.-" evidence="8"/>
<feature type="binding site" evidence="8">
    <location>
        <position position="97"/>
    </location>
    <ligand>
        <name>Mg(2+)</name>
        <dbReference type="ChEBI" id="CHEBI:18420"/>
    </ligand>
</feature>
<dbReference type="GO" id="GO:0016787">
    <property type="term" value="F:hydrolase activity"/>
    <property type="evidence" value="ECO:0007669"/>
    <property type="project" value="UniProtKB-KW"/>
</dbReference>
<comment type="similarity">
    <text evidence="7 8">Belongs to the PINc/VapC protein family.</text>
</comment>
<dbReference type="GO" id="GO:0090729">
    <property type="term" value="F:toxin activity"/>
    <property type="evidence" value="ECO:0007669"/>
    <property type="project" value="UniProtKB-KW"/>
</dbReference>
<accession>A0A7C3EEK3</accession>
<dbReference type="GO" id="GO:0004540">
    <property type="term" value="F:RNA nuclease activity"/>
    <property type="evidence" value="ECO:0007669"/>
    <property type="project" value="InterPro"/>
</dbReference>
<keyword evidence="8" id="KW-0800">Toxin</keyword>
<protein>
    <recommendedName>
        <fullName evidence="8">Ribonuclease VapC</fullName>
        <shortName evidence="8">RNase VapC</shortName>
        <ecNumber evidence="8">3.1.-.-</ecNumber>
    </recommendedName>
    <alternativeName>
        <fullName evidence="8">Toxin VapC</fullName>
    </alternativeName>
</protein>
<keyword evidence="5 8" id="KW-0378">Hydrolase</keyword>
<evidence type="ECO:0000256" key="2">
    <source>
        <dbReference type="ARBA" id="ARBA00022649"/>
    </source>
</evidence>
<keyword evidence="2 8" id="KW-1277">Toxin-antitoxin system</keyword>
<dbReference type="PANTHER" id="PTHR33653:SF1">
    <property type="entry name" value="RIBONUCLEASE VAPC2"/>
    <property type="match status" value="1"/>
</dbReference>
<evidence type="ECO:0000259" key="9">
    <source>
        <dbReference type="Pfam" id="PF01850"/>
    </source>
</evidence>
<comment type="function">
    <text evidence="8">Toxic component of a toxin-antitoxin (TA) system. An RNase.</text>
</comment>
<evidence type="ECO:0000256" key="5">
    <source>
        <dbReference type="ARBA" id="ARBA00022801"/>
    </source>
</evidence>
<feature type="domain" description="PIN" evidence="9">
    <location>
        <begin position="2"/>
        <end position="123"/>
    </location>
</feature>
<organism evidence="10">
    <name type="scientific">Gracilinema caldarium</name>
    <dbReference type="NCBI Taxonomy" id="215591"/>
    <lineage>
        <taxon>Bacteria</taxon>
        <taxon>Pseudomonadati</taxon>
        <taxon>Spirochaetota</taxon>
        <taxon>Spirochaetia</taxon>
        <taxon>Spirochaetales</taxon>
        <taxon>Breznakiellaceae</taxon>
        <taxon>Gracilinema</taxon>
    </lineage>
</organism>
<dbReference type="PANTHER" id="PTHR33653">
    <property type="entry name" value="RIBONUCLEASE VAPC2"/>
    <property type="match status" value="1"/>
</dbReference>
<dbReference type="HAMAP" id="MF_00265">
    <property type="entry name" value="VapC_Nob1"/>
    <property type="match status" value="1"/>
</dbReference>
<evidence type="ECO:0000256" key="4">
    <source>
        <dbReference type="ARBA" id="ARBA00022723"/>
    </source>
</evidence>
<evidence type="ECO:0000256" key="7">
    <source>
        <dbReference type="ARBA" id="ARBA00038093"/>
    </source>
</evidence>
<keyword evidence="4 8" id="KW-0479">Metal-binding</keyword>
<evidence type="ECO:0000313" key="10">
    <source>
        <dbReference type="EMBL" id="HFH30550.1"/>
    </source>
</evidence>
<keyword evidence="6 8" id="KW-0460">Magnesium</keyword>
<proteinExistence type="inferred from homology"/>
<comment type="cofactor">
    <cofactor evidence="1 8">
        <name>Mg(2+)</name>
        <dbReference type="ChEBI" id="CHEBI:18420"/>
    </cofactor>
</comment>
<dbReference type="InterPro" id="IPR029060">
    <property type="entry name" value="PIN-like_dom_sf"/>
</dbReference>
<dbReference type="EMBL" id="DSVL01000424">
    <property type="protein sequence ID" value="HFH30550.1"/>
    <property type="molecule type" value="Genomic_DNA"/>
</dbReference>
<dbReference type="AlphaFoldDB" id="A0A7C3EEK3"/>
<keyword evidence="3 8" id="KW-0540">Nuclease</keyword>
<evidence type="ECO:0000256" key="1">
    <source>
        <dbReference type="ARBA" id="ARBA00001946"/>
    </source>
</evidence>
<dbReference type="Gene3D" id="3.40.50.1010">
    <property type="entry name" value="5'-nuclease"/>
    <property type="match status" value="1"/>
</dbReference>
<dbReference type="InterPro" id="IPR050556">
    <property type="entry name" value="Type_II_TA_system_RNase"/>
</dbReference>
<dbReference type="Pfam" id="PF01850">
    <property type="entry name" value="PIN"/>
    <property type="match status" value="1"/>
</dbReference>